<dbReference type="PANTHER" id="PTHR11481:SF64">
    <property type="entry name" value="FC RECEPTOR-LIKE PROTEIN 4"/>
    <property type="match status" value="1"/>
</dbReference>
<dbReference type="GO" id="GO:0006955">
    <property type="term" value="P:immune response"/>
    <property type="evidence" value="ECO:0007669"/>
    <property type="project" value="TreeGrafter"/>
</dbReference>
<dbReference type="SMART" id="SM00409">
    <property type="entry name" value="IG"/>
    <property type="match status" value="1"/>
</dbReference>
<dbReference type="OrthoDB" id="6151406at2759"/>
<dbReference type="GeneID" id="113096651"/>
<dbReference type="InterPro" id="IPR013783">
    <property type="entry name" value="Ig-like_fold"/>
</dbReference>
<evidence type="ECO:0000256" key="2">
    <source>
        <dbReference type="ARBA" id="ARBA00023157"/>
    </source>
</evidence>
<organism evidence="6 7">
    <name type="scientific">Carassius auratus</name>
    <name type="common">Goldfish</name>
    <dbReference type="NCBI Taxonomy" id="7957"/>
    <lineage>
        <taxon>Eukaryota</taxon>
        <taxon>Metazoa</taxon>
        <taxon>Chordata</taxon>
        <taxon>Craniata</taxon>
        <taxon>Vertebrata</taxon>
        <taxon>Euteleostomi</taxon>
        <taxon>Actinopterygii</taxon>
        <taxon>Neopterygii</taxon>
        <taxon>Teleostei</taxon>
        <taxon>Ostariophysi</taxon>
        <taxon>Cypriniformes</taxon>
        <taxon>Cyprinidae</taxon>
        <taxon>Cyprininae</taxon>
        <taxon>Carassius</taxon>
    </lineage>
</organism>
<dbReference type="Proteomes" id="UP000515129">
    <property type="component" value="Unplaced"/>
</dbReference>
<dbReference type="GO" id="GO:0004888">
    <property type="term" value="F:transmembrane signaling receptor activity"/>
    <property type="evidence" value="ECO:0007669"/>
    <property type="project" value="TreeGrafter"/>
</dbReference>
<dbReference type="GO" id="GO:0007166">
    <property type="term" value="P:cell surface receptor signaling pathway"/>
    <property type="evidence" value="ECO:0007669"/>
    <property type="project" value="TreeGrafter"/>
</dbReference>
<dbReference type="Gene3D" id="2.60.40.10">
    <property type="entry name" value="Immunoglobulins"/>
    <property type="match status" value="1"/>
</dbReference>
<feature type="signal peptide" evidence="4">
    <location>
        <begin position="1"/>
        <end position="21"/>
    </location>
</feature>
<protein>
    <submittedName>
        <fullName evidence="7">Roundabout homolog 4-like</fullName>
    </submittedName>
</protein>
<reference evidence="7" key="1">
    <citation type="submission" date="2025-08" db="UniProtKB">
        <authorList>
            <consortium name="RefSeq"/>
        </authorList>
    </citation>
    <scope>IDENTIFICATION</scope>
    <source>
        <strain evidence="7">Wakin</strain>
        <tissue evidence="7">Muscle</tissue>
    </source>
</reference>
<evidence type="ECO:0000259" key="5">
    <source>
        <dbReference type="PROSITE" id="PS50835"/>
    </source>
</evidence>
<dbReference type="SUPFAM" id="SSF48726">
    <property type="entry name" value="Immunoglobulin"/>
    <property type="match status" value="1"/>
</dbReference>
<feature type="compositionally biased region" description="Basic and acidic residues" evidence="3">
    <location>
        <begin position="91"/>
        <end position="101"/>
    </location>
</feature>
<dbReference type="InterPro" id="IPR003599">
    <property type="entry name" value="Ig_sub"/>
</dbReference>
<gene>
    <name evidence="7" type="primary">LOC113096651</name>
</gene>
<keyword evidence="1 4" id="KW-0732">Signal</keyword>
<evidence type="ECO:0000256" key="4">
    <source>
        <dbReference type="SAM" id="SignalP"/>
    </source>
</evidence>
<dbReference type="InterPro" id="IPR036179">
    <property type="entry name" value="Ig-like_dom_sf"/>
</dbReference>
<keyword evidence="2" id="KW-1015">Disulfide bond</keyword>
<keyword evidence="6" id="KW-1185">Reference proteome</keyword>
<feature type="region of interest" description="Disordered" evidence="3">
    <location>
        <begin position="91"/>
        <end position="117"/>
    </location>
</feature>
<feature type="domain" description="Ig-like" evidence="5">
    <location>
        <begin position="25"/>
        <end position="111"/>
    </location>
</feature>
<dbReference type="AlphaFoldDB" id="A0A6P6PAV3"/>
<feature type="chain" id="PRO_5028425286" evidence="4">
    <location>
        <begin position="22"/>
        <end position="117"/>
    </location>
</feature>
<dbReference type="InterPro" id="IPR050488">
    <property type="entry name" value="Ig_Fc_receptor"/>
</dbReference>
<dbReference type="KEGG" id="caua:113096651"/>
<accession>A0A6P6PAV3</accession>
<evidence type="ECO:0000256" key="1">
    <source>
        <dbReference type="ARBA" id="ARBA00022729"/>
    </source>
</evidence>
<name>A0A6P6PAV3_CARAU</name>
<dbReference type="RefSeq" id="XP_026117849.1">
    <property type="nucleotide sequence ID" value="XM_026262064.1"/>
</dbReference>
<dbReference type="GO" id="GO:0009897">
    <property type="term" value="C:external side of plasma membrane"/>
    <property type="evidence" value="ECO:0007669"/>
    <property type="project" value="TreeGrafter"/>
</dbReference>
<dbReference type="PROSITE" id="PS50835">
    <property type="entry name" value="IG_LIKE"/>
    <property type="match status" value="1"/>
</dbReference>
<dbReference type="PANTHER" id="PTHR11481">
    <property type="entry name" value="IMMUNOGLOBULIN FC RECEPTOR"/>
    <property type="match status" value="1"/>
</dbReference>
<dbReference type="Pfam" id="PF13927">
    <property type="entry name" value="Ig_3"/>
    <property type="match status" value="1"/>
</dbReference>
<dbReference type="InterPro" id="IPR003598">
    <property type="entry name" value="Ig_sub2"/>
</dbReference>
<evidence type="ECO:0000313" key="6">
    <source>
        <dbReference type="Proteomes" id="UP000515129"/>
    </source>
</evidence>
<evidence type="ECO:0000313" key="7">
    <source>
        <dbReference type="RefSeq" id="XP_026117849.1"/>
    </source>
</evidence>
<proteinExistence type="predicted"/>
<evidence type="ECO:0000256" key="3">
    <source>
        <dbReference type="SAM" id="MobiDB-lite"/>
    </source>
</evidence>
<dbReference type="InterPro" id="IPR007110">
    <property type="entry name" value="Ig-like_dom"/>
</dbReference>
<dbReference type="SMART" id="SM00408">
    <property type="entry name" value="IGc2"/>
    <property type="match status" value="1"/>
</dbReference>
<sequence>MGSSALSLTLLLMSFIHSGLTQDFPRSTLTVTPDNTVFTGERVILTCVIEPDHRDWKYEWCKDSNDVSKRHTVKGNTLTIERAESSDAGRYKCKGEREGSSDSKSSYVSLSVKEHKC</sequence>
<feature type="compositionally biased region" description="Low complexity" evidence="3">
    <location>
        <begin position="102"/>
        <end position="111"/>
    </location>
</feature>